<protein>
    <submittedName>
        <fullName evidence="2">Uncharacterized protein</fullName>
    </submittedName>
</protein>
<evidence type="ECO:0000313" key="2">
    <source>
        <dbReference type="EMBL" id="MBB1255463.1"/>
    </source>
</evidence>
<feature type="transmembrane region" description="Helical" evidence="1">
    <location>
        <begin position="112"/>
        <end position="131"/>
    </location>
</feature>
<proteinExistence type="predicted"/>
<evidence type="ECO:0000313" key="3">
    <source>
        <dbReference type="Proteomes" id="UP000525686"/>
    </source>
</evidence>
<feature type="transmembrane region" description="Helical" evidence="1">
    <location>
        <begin position="138"/>
        <end position="156"/>
    </location>
</feature>
<feature type="transmembrane region" description="Helical" evidence="1">
    <location>
        <begin position="176"/>
        <end position="195"/>
    </location>
</feature>
<organism evidence="2 3">
    <name type="scientific">Streptomyces alkaliterrae</name>
    <dbReference type="NCBI Taxonomy" id="2213162"/>
    <lineage>
        <taxon>Bacteria</taxon>
        <taxon>Bacillati</taxon>
        <taxon>Actinomycetota</taxon>
        <taxon>Actinomycetes</taxon>
        <taxon>Kitasatosporales</taxon>
        <taxon>Streptomycetaceae</taxon>
        <taxon>Streptomyces</taxon>
    </lineage>
</organism>
<reference evidence="3" key="1">
    <citation type="submission" date="2020-05" db="EMBL/GenBank/DDBJ databases">
        <title>Classification of alakaliphilic streptomycetes isolated from an alkaline soil next to Lonar Crater, India and a proposal for the recognition of Streptomyces alkaliterrae sp. nov.</title>
        <authorList>
            <person name="Golinska P."/>
        </authorList>
    </citation>
    <scope>NUCLEOTIDE SEQUENCE [LARGE SCALE GENOMIC DNA]</scope>
    <source>
        <strain evidence="3">OF3</strain>
    </source>
</reference>
<keyword evidence="1" id="KW-1133">Transmembrane helix</keyword>
<evidence type="ECO:0000256" key="1">
    <source>
        <dbReference type="SAM" id="Phobius"/>
    </source>
</evidence>
<dbReference type="Proteomes" id="UP000525686">
    <property type="component" value="Unassembled WGS sequence"/>
</dbReference>
<feature type="transmembrane region" description="Helical" evidence="1">
    <location>
        <begin position="50"/>
        <end position="73"/>
    </location>
</feature>
<comment type="caution">
    <text evidence="2">The sequence shown here is derived from an EMBL/GenBank/DDBJ whole genome shotgun (WGS) entry which is preliminary data.</text>
</comment>
<sequence length="205" mass="21462">MRPLALFVRGREVPRAVLCGAVVTLVAVVLSGRALEVPDIRYLTDYSVPIAAVVPVAHAVVLGTALFSPMAVLEEGAARLMRGYESLHVVLLTALGLVWTAVPLLAGLPGHVFASSVRNVVGFLGLAMIGARLFGSGLAWLLPLVTVGPTLLLGVGPDNTPEFWAWPIQPGGHLGATLAAAGLWVLGLALFLLLGPRRSERDEAL</sequence>
<accession>A0A7W3ZP76</accession>
<dbReference type="EMBL" id="JABJWZ010000206">
    <property type="protein sequence ID" value="MBB1255463.1"/>
    <property type="molecule type" value="Genomic_DNA"/>
</dbReference>
<dbReference type="RefSeq" id="WP_181354984.1">
    <property type="nucleotide sequence ID" value="NZ_JABJWZ010000206.1"/>
</dbReference>
<keyword evidence="1" id="KW-0812">Transmembrane</keyword>
<keyword evidence="1" id="KW-0472">Membrane</keyword>
<feature type="transmembrane region" description="Helical" evidence="1">
    <location>
        <begin position="85"/>
        <end position="106"/>
    </location>
</feature>
<dbReference type="AlphaFoldDB" id="A0A7W3ZP76"/>
<name>A0A7W3ZP76_9ACTN</name>
<gene>
    <name evidence="2" type="ORF">H3146_19190</name>
</gene>